<dbReference type="AlphaFoldDB" id="A0A9W9XHX7"/>
<evidence type="ECO:0000256" key="1">
    <source>
        <dbReference type="SAM" id="MobiDB-lite"/>
    </source>
</evidence>
<accession>A0A9W9XHX7</accession>
<feature type="region of interest" description="Disordered" evidence="1">
    <location>
        <begin position="63"/>
        <end position="87"/>
    </location>
</feature>
<name>A0A9W9XHX7_9EURO</name>
<gene>
    <name evidence="2" type="ORF">N7539_001929</name>
</gene>
<protein>
    <submittedName>
        <fullName evidence="2">Uncharacterized protein</fullName>
    </submittedName>
</protein>
<sequence>MSCASGQPNRDGSAVIVQSTRSSCRWGGGLCMIIGDVSPGHGVWALPVVDDLRYEAMASQVDGNDTPVSLRLSNSGQQLSEPLRPST</sequence>
<comment type="caution">
    <text evidence="2">The sequence shown here is derived from an EMBL/GenBank/DDBJ whole genome shotgun (WGS) entry which is preliminary data.</text>
</comment>
<proteinExistence type="predicted"/>
<evidence type="ECO:0000313" key="3">
    <source>
        <dbReference type="Proteomes" id="UP001148312"/>
    </source>
</evidence>
<organism evidence="2 3">
    <name type="scientific">Penicillium diatomitis</name>
    <dbReference type="NCBI Taxonomy" id="2819901"/>
    <lineage>
        <taxon>Eukaryota</taxon>
        <taxon>Fungi</taxon>
        <taxon>Dikarya</taxon>
        <taxon>Ascomycota</taxon>
        <taxon>Pezizomycotina</taxon>
        <taxon>Eurotiomycetes</taxon>
        <taxon>Eurotiomycetidae</taxon>
        <taxon>Eurotiales</taxon>
        <taxon>Aspergillaceae</taxon>
        <taxon>Penicillium</taxon>
    </lineage>
</organism>
<evidence type="ECO:0000313" key="2">
    <source>
        <dbReference type="EMBL" id="KAJ5493183.1"/>
    </source>
</evidence>
<dbReference type="RefSeq" id="XP_056793563.1">
    <property type="nucleotide sequence ID" value="XM_056931532.1"/>
</dbReference>
<dbReference type="Proteomes" id="UP001148312">
    <property type="component" value="Unassembled WGS sequence"/>
</dbReference>
<keyword evidence="3" id="KW-1185">Reference proteome</keyword>
<reference evidence="2" key="1">
    <citation type="submission" date="2022-12" db="EMBL/GenBank/DDBJ databases">
        <authorList>
            <person name="Petersen C."/>
        </authorList>
    </citation>
    <scope>NUCLEOTIDE SEQUENCE</scope>
    <source>
        <strain evidence="2">IBT 30728</strain>
    </source>
</reference>
<reference evidence="2" key="2">
    <citation type="journal article" date="2023" name="IMA Fungus">
        <title>Comparative genomic study of the Penicillium genus elucidates a diverse pangenome and 15 lateral gene transfer events.</title>
        <authorList>
            <person name="Petersen C."/>
            <person name="Sorensen T."/>
            <person name="Nielsen M.R."/>
            <person name="Sondergaard T.E."/>
            <person name="Sorensen J.L."/>
            <person name="Fitzpatrick D.A."/>
            <person name="Frisvad J.C."/>
            <person name="Nielsen K.L."/>
        </authorList>
    </citation>
    <scope>NUCLEOTIDE SEQUENCE</scope>
    <source>
        <strain evidence="2">IBT 30728</strain>
    </source>
</reference>
<dbReference type="GeneID" id="81621781"/>
<dbReference type="EMBL" id="JAPWDQ010000002">
    <property type="protein sequence ID" value="KAJ5493183.1"/>
    <property type="molecule type" value="Genomic_DNA"/>
</dbReference>